<dbReference type="EMBL" id="LATX01000742">
    <property type="protein sequence ID" value="KTB45199.1"/>
    <property type="molecule type" value="Genomic_DNA"/>
</dbReference>
<organism evidence="1 2">
    <name type="scientific">Moniliophthora roreri</name>
    <name type="common">Frosty pod rot fungus</name>
    <name type="synonym">Monilia roreri</name>
    <dbReference type="NCBI Taxonomy" id="221103"/>
    <lineage>
        <taxon>Eukaryota</taxon>
        <taxon>Fungi</taxon>
        <taxon>Dikarya</taxon>
        <taxon>Basidiomycota</taxon>
        <taxon>Agaricomycotina</taxon>
        <taxon>Agaricomycetes</taxon>
        <taxon>Agaricomycetidae</taxon>
        <taxon>Agaricales</taxon>
        <taxon>Marasmiineae</taxon>
        <taxon>Marasmiaceae</taxon>
        <taxon>Moniliophthora</taxon>
    </lineage>
</organism>
<reference evidence="1 2" key="1">
    <citation type="submission" date="2015-12" db="EMBL/GenBank/DDBJ databases">
        <title>Draft genome sequence of Moniliophthora roreri, the causal agent of frosty pod rot of cacao.</title>
        <authorList>
            <person name="Aime M.C."/>
            <person name="Diaz-Valderrama J.R."/>
            <person name="Kijpornyongpan T."/>
            <person name="Phillips-Mora W."/>
        </authorList>
    </citation>
    <scope>NUCLEOTIDE SEQUENCE [LARGE SCALE GENOMIC DNA]</scope>
    <source>
        <strain evidence="1 2">MCA 2952</strain>
    </source>
</reference>
<sequence>MFSRSLRLRHTHWHCIRRRIATNAVAVEEPTTTNDSTTRPSRTKINLRHPLARNVVIYNAPTTFSINKLLQQVIFDGPVERIQTYKRNGTMDVIFTLLDNYALRRFLDSPLPNAIHWDGKPLKVEPAYTTKFLSAHRVAEIGFDRVTTVIQFRGCPNDLTTNAFDTRIRKSFHRFLPVSITRRVPNVDDGTREVLVRCRNMGQARGLILKAMQSGDPIFGTFAVHYPDNLDGRFNQAPFWGEEALAANIKLCYLDWERQVRPGFFRHIGGGYLDRLPIFGWKQEGRAIYLNVLKPSDAQMLLDKGIPGSQFEALPNANDSFTVPHEVLIAMRLGASRKIVLRNLDPQRLGGLDAVKLRMKTLLPKWAMIPFVEPISDDSVIVSFQNVLEGLEIMLRLGDGVLRYNPKWEGCEANFWNDTTASDAVLSPVLITTTPPKHGVTDDLESE</sequence>
<protein>
    <submittedName>
        <fullName evidence="1">Uncharacterized protein</fullName>
    </submittedName>
</protein>
<dbReference type="AlphaFoldDB" id="A0A0W0G9F9"/>
<comment type="caution">
    <text evidence="1">The sequence shown here is derived from an EMBL/GenBank/DDBJ whole genome shotgun (WGS) entry which is preliminary data.</text>
</comment>
<evidence type="ECO:0000313" key="2">
    <source>
        <dbReference type="Proteomes" id="UP000054988"/>
    </source>
</evidence>
<gene>
    <name evidence="1" type="ORF">WG66_2215</name>
</gene>
<proteinExistence type="predicted"/>
<dbReference type="Proteomes" id="UP000054988">
    <property type="component" value="Unassembled WGS sequence"/>
</dbReference>
<accession>A0A0W0G9F9</accession>
<name>A0A0W0G9F9_MONRR</name>
<evidence type="ECO:0000313" key="1">
    <source>
        <dbReference type="EMBL" id="KTB45199.1"/>
    </source>
</evidence>